<gene>
    <name evidence="2" type="ORF">FPE_LOCUS4519</name>
</gene>
<proteinExistence type="predicted"/>
<dbReference type="Pfam" id="PF13334">
    <property type="entry name" value="DUF4094"/>
    <property type="match status" value="1"/>
</dbReference>
<dbReference type="Proteomes" id="UP000834106">
    <property type="component" value="Chromosome 2"/>
</dbReference>
<protein>
    <recommendedName>
        <fullName evidence="1">DUF4094 domain-containing protein</fullName>
    </recommendedName>
</protein>
<evidence type="ECO:0000313" key="3">
    <source>
        <dbReference type="Proteomes" id="UP000834106"/>
    </source>
</evidence>
<dbReference type="AlphaFoldDB" id="A0AAD2DK93"/>
<dbReference type="EMBL" id="OU503037">
    <property type="protein sequence ID" value="CAI9757089.1"/>
    <property type="molecule type" value="Genomic_DNA"/>
</dbReference>
<evidence type="ECO:0000313" key="2">
    <source>
        <dbReference type="EMBL" id="CAI9757089.1"/>
    </source>
</evidence>
<keyword evidence="3" id="KW-1185">Reference proteome</keyword>
<feature type="domain" description="DUF4094" evidence="1">
    <location>
        <begin position="73"/>
        <end position="165"/>
    </location>
</feature>
<dbReference type="InterPro" id="IPR025298">
    <property type="entry name" value="DUF4094"/>
</dbReference>
<sequence length="221" mass="24642">MPFSVTAELTADSGCGQDDCVPWYRSVAPIHYPVCIVCSMEAFSILECWLSLGRKRMILQKLRNSPSLFINYVVFEINSFYVSIINFIKMCTMPEAKDTLRPIEVADDKLVVSDGRNPRSVSPDNFKKDVKRQPKDILGEVSKTHDAIQTLDKTISNLEMELATATAGQNSLLSGAPISAIVVAKNTGDHITRYFPQLDNKKLEALPNGKGRRPVMQRFSS</sequence>
<reference evidence="2" key="1">
    <citation type="submission" date="2023-05" db="EMBL/GenBank/DDBJ databases">
        <authorList>
            <person name="Huff M."/>
        </authorList>
    </citation>
    <scope>NUCLEOTIDE SEQUENCE</scope>
</reference>
<organism evidence="2 3">
    <name type="scientific">Fraxinus pennsylvanica</name>
    <dbReference type="NCBI Taxonomy" id="56036"/>
    <lineage>
        <taxon>Eukaryota</taxon>
        <taxon>Viridiplantae</taxon>
        <taxon>Streptophyta</taxon>
        <taxon>Embryophyta</taxon>
        <taxon>Tracheophyta</taxon>
        <taxon>Spermatophyta</taxon>
        <taxon>Magnoliopsida</taxon>
        <taxon>eudicotyledons</taxon>
        <taxon>Gunneridae</taxon>
        <taxon>Pentapetalae</taxon>
        <taxon>asterids</taxon>
        <taxon>lamiids</taxon>
        <taxon>Lamiales</taxon>
        <taxon>Oleaceae</taxon>
        <taxon>Oleeae</taxon>
        <taxon>Fraxinus</taxon>
    </lineage>
</organism>
<name>A0AAD2DK93_9LAMI</name>
<evidence type="ECO:0000259" key="1">
    <source>
        <dbReference type="Pfam" id="PF13334"/>
    </source>
</evidence>
<accession>A0AAD2DK93</accession>